<evidence type="ECO:0008006" key="5">
    <source>
        <dbReference type="Google" id="ProtNLM"/>
    </source>
</evidence>
<feature type="signal peptide" evidence="2">
    <location>
        <begin position="1"/>
        <end position="28"/>
    </location>
</feature>
<sequence length="95" mass="9924">MTNNSPSKTVVVFLIFSIVLALASNALAARKMPVEKNDNKKPDCIVDPDGSVLFPGLGRILVPIPGTVSYNPPLGDSGTFPGDDGDVPSTDGNRN</sequence>
<keyword evidence="2" id="KW-0732">Signal</keyword>
<dbReference type="PANTHER" id="PTHR36733">
    <property type="entry name" value="CELL WALL PROTEIN-RELATED"/>
    <property type="match status" value="1"/>
</dbReference>
<dbReference type="PANTHER" id="PTHR36733:SF1">
    <property type="entry name" value="CELL WALL PROTEIN-RELATED"/>
    <property type="match status" value="1"/>
</dbReference>
<feature type="region of interest" description="Disordered" evidence="1">
    <location>
        <begin position="72"/>
        <end position="95"/>
    </location>
</feature>
<feature type="chain" id="PRO_5043968303" description="Cell wall protein" evidence="2">
    <location>
        <begin position="29"/>
        <end position="95"/>
    </location>
</feature>
<gene>
    <name evidence="3" type="ORF">RND81_09G078300</name>
</gene>
<organism evidence="3 4">
    <name type="scientific">Saponaria officinalis</name>
    <name type="common">Common soapwort</name>
    <name type="synonym">Lychnis saponaria</name>
    <dbReference type="NCBI Taxonomy" id="3572"/>
    <lineage>
        <taxon>Eukaryota</taxon>
        <taxon>Viridiplantae</taxon>
        <taxon>Streptophyta</taxon>
        <taxon>Embryophyta</taxon>
        <taxon>Tracheophyta</taxon>
        <taxon>Spermatophyta</taxon>
        <taxon>Magnoliopsida</taxon>
        <taxon>eudicotyledons</taxon>
        <taxon>Gunneridae</taxon>
        <taxon>Pentapetalae</taxon>
        <taxon>Caryophyllales</taxon>
        <taxon>Caryophyllaceae</taxon>
        <taxon>Caryophylleae</taxon>
        <taxon>Saponaria</taxon>
    </lineage>
</organism>
<dbReference type="Proteomes" id="UP001443914">
    <property type="component" value="Unassembled WGS sequence"/>
</dbReference>
<keyword evidence="4" id="KW-1185">Reference proteome</keyword>
<evidence type="ECO:0000313" key="4">
    <source>
        <dbReference type="Proteomes" id="UP001443914"/>
    </source>
</evidence>
<evidence type="ECO:0000313" key="3">
    <source>
        <dbReference type="EMBL" id="KAK9689747.1"/>
    </source>
</evidence>
<reference evidence="3" key="1">
    <citation type="submission" date="2024-03" db="EMBL/GenBank/DDBJ databases">
        <title>WGS assembly of Saponaria officinalis var. Norfolk2.</title>
        <authorList>
            <person name="Jenkins J."/>
            <person name="Shu S."/>
            <person name="Grimwood J."/>
            <person name="Barry K."/>
            <person name="Goodstein D."/>
            <person name="Schmutz J."/>
            <person name="Leebens-Mack J."/>
            <person name="Osbourn A."/>
        </authorList>
    </citation>
    <scope>NUCLEOTIDE SEQUENCE [LARGE SCALE GENOMIC DNA]</scope>
    <source>
        <strain evidence="3">JIC</strain>
    </source>
</reference>
<dbReference type="AlphaFoldDB" id="A0AAW1IJH5"/>
<evidence type="ECO:0000256" key="2">
    <source>
        <dbReference type="SAM" id="SignalP"/>
    </source>
</evidence>
<accession>A0AAW1IJH5</accession>
<proteinExistence type="predicted"/>
<comment type="caution">
    <text evidence="3">The sequence shown here is derived from an EMBL/GenBank/DDBJ whole genome shotgun (WGS) entry which is preliminary data.</text>
</comment>
<protein>
    <recommendedName>
        <fullName evidence="5">Cell wall protein</fullName>
    </recommendedName>
</protein>
<evidence type="ECO:0000256" key="1">
    <source>
        <dbReference type="SAM" id="MobiDB-lite"/>
    </source>
</evidence>
<dbReference type="EMBL" id="JBDFQZ010000009">
    <property type="protein sequence ID" value="KAK9689747.1"/>
    <property type="molecule type" value="Genomic_DNA"/>
</dbReference>
<name>A0AAW1IJH5_SAPOF</name>
<dbReference type="InterPro" id="IPR034565">
    <property type="entry name" value="Put_cell_wall"/>
</dbReference>